<dbReference type="PROSITE" id="PS01187">
    <property type="entry name" value="EGF_CA"/>
    <property type="match status" value="3"/>
</dbReference>
<dbReference type="CDD" id="cd00054">
    <property type="entry name" value="EGF_CA"/>
    <property type="match status" value="7"/>
</dbReference>
<evidence type="ECO:0000256" key="1">
    <source>
        <dbReference type="ARBA" id="ARBA00022536"/>
    </source>
</evidence>
<dbReference type="SMART" id="SM00181">
    <property type="entry name" value="EGF"/>
    <property type="match status" value="13"/>
</dbReference>
<dbReference type="FunFam" id="2.10.25.10:FF:000122">
    <property type="entry name" value="Protein crumbs homolog 2"/>
    <property type="match status" value="1"/>
</dbReference>
<dbReference type="InterPro" id="IPR001791">
    <property type="entry name" value="Laminin_G"/>
</dbReference>
<reference evidence="11" key="1">
    <citation type="submission" date="2021-12" db="EMBL/GenBank/DDBJ databases">
        <authorList>
            <person name="Martin H S."/>
        </authorList>
    </citation>
    <scope>NUCLEOTIDE SEQUENCE</scope>
</reference>
<feature type="chain" id="PRO_5035473345" description="Protein eyes shut" evidence="8">
    <location>
        <begin position="26"/>
        <end position="1645"/>
    </location>
</feature>
<dbReference type="SUPFAM" id="SSF49899">
    <property type="entry name" value="Concanavalin A-like lectins/glucanases"/>
    <property type="match status" value="4"/>
</dbReference>
<dbReference type="Pfam" id="PF02210">
    <property type="entry name" value="Laminin_G_2"/>
    <property type="match status" value="4"/>
</dbReference>
<feature type="disulfide bond" evidence="6">
    <location>
        <begin position="823"/>
        <end position="832"/>
    </location>
</feature>
<dbReference type="EMBL" id="OV170226">
    <property type="protein sequence ID" value="CAH0726519.1"/>
    <property type="molecule type" value="Genomic_DNA"/>
</dbReference>
<evidence type="ECO:0000313" key="12">
    <source>
        <dbReference type="Proteomes" id="UP000838878"/>
    </source>
</evidence>
<feature type="domain" description="Laminin G" evidence="9">
    <location>
        <begin position="1211"/>
        <end position="1391"/>
    </location>
</feature>
<feature type="disulfide bond" evidence="6">
    <location>
        <begin position="611"/>
        <end position="620"/>
    </location>
</feature>
<feature type="domain" description="EGF-like" evidence="10">
    <location>
        <begin position="25"/>
        <end position="61"/>
    </location>
</feature>
<feature type="domain" description="EGF-like" evidence="10">
    <location>
        <begin position="797"/>
        <end position="833"/>
    </location>
</feature>
<dbReference type="Pfam" id="PF00008">
    <property type="entry name" value="EGF"/>
    <property type="match status" value="6"/>
</dbReference>
<feature type="disulfide bond" evidence="6">
    <location>
        <begin position="245"/>
        <end position="254"/>
    </location>
</feature>
<dbReference type="Proteomes" id="UP000838878">
    <property type="component" value="Chromosome 6"/>
</dbReference>
<dbReference type="InterPro" id="IPR013320">
    <property type="entry name" value="ConA-like_dom_sf"/>
</dbReference>
<feature type="domain" description="EGF-like" evidence="10">
    <location>
        <begin position="139"/>
        <end position="179"/>
    </location>
</feature>
<dbReference type="InterPro" id="IPR009030">
    <property type="entry name" value="Growth_fac_rcpt_cys_sf"/>
</dbReference>
<evidence type="ECO:0000259" key="10">
    <source>
        <dbReference type="PROSITE" id="PS50026"/>
    </source>
</evidence>
<feature type="domain" description="EGF-like" evidence="10">
    <location>
        <begin position="63"/>
        <end position="99"/>
    </location>
</feature>
<feature type="disulfide bond" evidence="6">
    <location>
        <begin position="860"/>
        <end position="869"/>
    </location>
</feature>
<organism evidence="11 12">
    <name type="scientific">Brenthis ino</name>
    <name type="common">lesser marbled fritillary</name>
    <dbReference type="NCBI Taxonomy" id="405034"/>
    <lineage>
        <taxon>Eukaryota</taxon>
        <taxon>Metazoa</taxon>
        <taxon>Ecdysozoa</taxon>
        <taxon>Arthropoda</taxon>
        <taxon>Hexapoda</taxon>
        <taxon>Insecta</taxon>
        <taxon>Pterygota</taxon>
        <taxon>Neoptera</taxon>
        <taxon>Endopterygota</taxon>
        <taxon>Lepidoptera</taxon>
        <taxon>Glossata</taxon>
        <taxon>Ditrysia</taxon>
        <taxon>Papilionoidea</taxon>
        <taxon>Nymphalidae</taxon>
        <taxon>Heliconiinae</taxon>
        <taxon>Argynnini</taxon>
        <taxon>Brenthis</taxon>
    </lineage>
</organism>
<feature type="signal peptide" evidence="8">
    <location>
        <begin position="1"/>
        <end position="25"/>
    </location>
</feature>
<proteinExistence type="predicted"/>
<keyword evidence="12" id="KW-1185">Reference proteome</keyword>
<feature type="compositionally biased region" description="Basic and acidic residues" evidence="7">
    <location>
        <begin position="522"/>
        <end position="531"/>
    </location>
</feature>
<keyword evidence="5" id="KW-0325">Glycoprotein</keyword>
<dbReference type="GO" id="GO:0030154">
    <property type="term" value="P:cell differentiation"/>
    <property type="evidence" value="ECO:0007669"/>
    <property type="project" value="UniProtKB-ARBA"/>
</dbReference>
<evidence type="ECO:0008006" key="13">
    <source>
        <dbReference type="Google" id="ProtNLM"/>
    </source>
</evidence>
<dbReference type="InterPro" id="IPR000742">
    <property type="entry name" value="EGF"/>
</dbReference>
<feature type="domain" description="EGF-like" evidence="10">
    <location>
        <begin position="834"/>
        <end position="870"/>
    </location>
</feature>
<feature type="domain" description="EGF-like" evidence="10">
    <location>
        <begin position="585"/>
        <end position="621"/>
    </location>
</feature>
<sequence>MSSERHKSHCVYLWLVLITIPVVSAGIACLASPCLHGICIDDINSTYACYCIDGYTGVQCQTNWDECWSSPCQNGGTCIDGVAAYNCSCPDGFIGDNCETNFNECESNPCLNNGTCIDMTNEYICHCIPGFSGDHCELDVAVCNSTEEVRCYNGGECIEGPGYKFYCKCLAGWAGTKCDEQIDECQSDPCRNGGICIDVHADYMCACAYGFTGKSCEVQIEFCDENSCSNNALCVVEDGIRICYCVPDYHGERCELQYDECLLGPRCMNGGTCIDGVDNFTCSCPPKLTGALCECLILNDGSYDCDFVSPTLLPGSNETITTTTVYTESTSVVSISTIDFTKYNTTLDIGTTAIATTESTFWTTSNDLYTSPEQPSITTDKSLPSNTTKAEEPDFTLYTTETVSTEEIRLTTSDLTAITSVTDTQGTLQIDDSKTQPTTDCGDSCSKQNVTTVLVPLPTKSTVTTEAIIGTTPTSTEATTLTIYDKSTTQTTKLMTEMTSPEETNVTGKVESTTTAETTSTRTEESTESVKTDTTPITPEVHITTDKMFTDTPIDTTNYITFTTSTEVTEPGIGIEDTTQTYPTSHTDCTDFVCHNHGTCINGLHGVRCHCLFNYGGTFCEEKITITSAAFDGNSYISHHVNNSTTIAIQFNAKTLITDGQIMHVDITKGAYMKLYMSSGLLKFEFSCGYQTMLLSELKTYVNRGYLMKIETRLDLFLKEKHCNATLRLNDTVAMSGGQVSNISSLDSHTVLTFGIVQNMNDSDNMPFVGCIKDLIVNGEERDIFGDAFDAEVSECSSLSCLSSPCMNGGTCSDLGDSYTCACANGWMGNHCNESVCDHNPCQYGGSCVRHPGSGFLCLCPYGKHGIFCEYNVEITRPSLAPITSGISSYVMYPLSPAAMNSDRFDLRLRFQTTDMDQIALLVFVGQSGRHDSKSQHLALTFVKGYIMLTWNMGSGPRRIFTSRALGARRGGHVVRVWRRGRSAGLLVDSRYNITGNAPANRSNMTLLPYVYIGTVYNMDFPLGLVARSYSWTSIDSSPQWTHENAKGVKPGLKHLAFQASGHPSQDFRELPHDLPLHSGWRGCVWEVGGQAAGAGKALGGRGAGQCGVAQCTAKSCNAPRGVCIHSPATYGEARRRPRRAMAYRKTLNQASLLCICNEGWFGATCGMTRSPCDRSHSRCKGACVLTLDSAECDCPYGKTGINCDQDLIPIDMLFTGVRSYLKLHPRSISSVSLALEAEIKPTKERGIVMFVQTPHFYTTLSLQGGLLEYRWTDQLSGLTSLVRSGVVLSMSQWHAVRAGRYGDRLYVWVDGALTTESMLAHAYPHTASEASIIIGGAKDLASLPFDMMSGAPETYSGCFRNLYVNNVLLPLDPQNILEGQNVAACEGAACGAGAAGARCRRTACAGAGAGAGAGAEAGAARCGGRCVRGRCVCPAGTVGLHCEKRINITVPQFDGDAMLSLTRSHSGHQQRLSSAPTRPSYIAFNFTTSDPNGLMLWINMGIDYIGLGLENGYLKLVWSLHCNNTFQKARDFPIPPQLISTLIQAGFMADGEWHTVELNMENYIIFTVDNKTFVEEQCHNEFEYEDIDLYVGGATSEDSAKKLFPQNFKGCIDKISTKHNIFLTNYTDVYSENVRSCQFFSPAL</sequence>
<dbReference type="FunFam" id="2.10.25.10:FF:000007">
    <property type="entry name" value="Delta-like protein"/>
    <property type="match status" value="1"/>
</dbReference>
<feature type="domain" description="EGF-like" evidence="10">
    <location>
        <begin position="219"/>
        <end position="255"/>
    </location>
</feature>
<feature type="disulfide bond" evidence="6">
    <location>
        <begin position="207"/>
        <end position="216"/>
    </location>
</feature>
<keyword evidence="1 6" id="KW-0245">EGF-like domain</keyword>
<dbReference type="PROSITE" id="PS00022">
    <property type="entry name" value="EGF_1"/>
    <property type="match status" value="11"/>
</dbReference>
<dbReference type="PANTHER" id="PTHR24033">
    <property type="entry name" value="EGF-LIKE DOMAIN-CONTAINING PROTEIN"/>
    <property type="match status" value="1"/>
</dbReference>
<feature type="domain" description="EGF-like" evidence="10">
    <location>
        <begin position="181"/>
        <end position="217"/>
    </location>
</feature>
<dbReference type="OrthoDB" id="283575at2759"/>
<accession>A0A8J9YBR5</accession>
<keyword evidence="2 8" id="KW-0732">Signal</keyword>
<name>A0A8J9YBR5_9NEOP</name>
<evidence type="ECO:0000256" key="2">
    <source>
        <dbReference type="ARBA" id="ARBA00022729"/>
    </source>
</evidence>
<feature type="region of interest" description="Disordered" evidence="7">
    <location>
        <begin position="498"/>
        <end position="534"/>
    </location>
</feature>
<evidence type="ECO:0000256" key="7">
    <source>
        <dbReference type="SAM" id="MobiDB-lite"/>
    </source>
</evidence>
<feature type="disulfide bond" evidence="6">
    <location>
        <begin position="89"/>
        <end position="98"/>
    </location>
</feature>
<evidence type="ECO:0000256" key="6">
    <source>
        <dbReference type="PROSITE-ProRule" id="PRU00076"/>
    </source>
</evidence>
<dbReference type="GO" id="GO:0009653">
    <property type="term" value="P:anatomical structure morphogenesis"/>
    <property type="evidence" value="ECO:0007669"/>
    <property type="project" value="UniProtKB-ARBA"/>
</dbReference>
<dbReference type="PANTHER" id="PTHR24033:SF151">
    <property type="entry name" value="NOTCH 2"/>
    <property type="match status" value="1"/>
</dbReference>
<dbReference type="GO" id="GO:0005509">
    <property type="term" value="F:calcium ion binding"/>
    <property type="evidence" value="ECO:0007669"/>
    <property type="project" value="InterPro"/>
</dbReference>
<dbReference type="PROSITE" id="PS00010">
    <property type="entry name" value="ASX_HYDROXYL"/>
    <property type="match status" value="5"/>
</dbReference>
<dbReference type="SMART" id="SM00282">
    <property type="entry name" value="LamG"/>
    <property type="match status" value="4"/>
</dbReference>
<dbReference type="InterPro" id="IPR018097">
    <property type="entry name" value="EGF_Ca-bd_CS"/>
</dbReference>
<keyword evidence="3" id="KW-0677">Repeat</keyword>
<dbReference type="SUPFAM" id="SSF57196">
    <property type="entry name" value="EGF/Laminin"/>
    <property type="match status" value="6"/>
</dbReference>
<feature type="domain" description="Laminin G" evidence="9">
    <location>
        <begin position="626"/>
        <end position="801"/>
    </location>
</feature>
<feature type="disulfide bond" evidence="6">
    <location>
        <begin position="169"/>
        <end position="178"/>
    </location>
</feature>
<evidence type="ECO:0000256" key="3">
    <source>
        <dbReference type="ARBA" id="ARBA00022737"/>
    </source>
</evidence>
<protein>
    <recommendedName>
        <fullName evidence="13">Protein eyes shut</fullName>
    </recommendedName>
</protein>
<keyword evidence="4 6" id="KW-1015">Disulfide bond</keyword>
<dbReference type="PROSITE" id="PS51257">
    <property type="entry name" value="PROKAR_LIPOPROTEIN"/>
    <property type="match status" value="1"/>
</dbReference>
<evidence type="ECO:0000313" key="11">
    <source>
        <dbReference type="EMBL" id="CAH0726519.1"/>
    </source>
</evidence>
<feature type="disulfide bond" evidence="6">
    <location>
        <begin position="29"/>
        <end position="39"/>
    </location>
</feature>
<evidence type="ECO:0000256" key="5">
    <source>
        <dbReference type="ARBA" id="ARBA00023180"/>
    </source>
</evidence>
<feature type="compositionally biased region" description="Low complexity" evidence="7">
    <location>
        <begin position="511"/>
        <end position="521"/>
    </location>
</feature>
<dbReference type="FunFam" id="2.10.25.10:FF:000472">
    <property type="entry name" value="Uncharacterized protein, isoform A"/>
    <property type="match status" value="2"/>
</dbReference>
<dbReference type="Gene3D" id="2.10.25.10">
    <property type="entry name" value="Laminin"/>
    <property type="match status" value="11"/>
</dbReference>
<dbReference type="PRINTS" id="PR00010">
    <property type="entry name" value="EGFBLOOD"/>
</dbReference>
<dbReference type="CDD" id="cd00110">
    <property type="entry name" value="LamG"/>
    <property type="match status" value="4"/>
</dbReference>
<comment type="caution">
    <text evidence="6">Lacks conserved residue(s) required for the propagation of feature annotation.</text>
</comment>
<feature type="disulfide bond" evidence="6">
    <location>
        <begin position="127"/>
        <end position="136"/>
    </location>
</feature>
<evidence type="ECO:0000256" key="8">
    <source>
        <dbReference type="SAM" id="SignalP"/>
    </source>
</evidence>
<evidence type="ECO:0000256" key="4">
    <source>
        <dbReference type="ARBA" id="ARBA00023157"/>
    </source>
</evidence>
<dbReference type="FunFam" id="2.10.25.10:FF:000710">
    <property type="entry name" value="Blast:Protein eyes shut"/>
    <property type="match status" value="1"/>
</dbReference>
<feature type="domain" description="EGF-like" evidence="10">
    <location>
        <begin position="101"/>
        <end position="137"/>
    </location>
</feature>
<gene>
    <name evidence="11" type="ORF">BINO364_LOCUS11969</name>
</gene>
<feature type="non-terminal residue" evidence="11">
    <location>
        <position position="1645"/>
    </location>
</feature>
<dbReference type="GO" id="GO:0048513">
    <property type="term" value="P:animal organ development"/>
    <property type="evidence" value="ECO:0007669"/>
    <property type="project" value="UniProtKB-ARBA"/>
</dbReference>
<feature type="domain" description="Laminin G" evidence="9">
    <location>
        <begin position="880"/>
        <end position="1117"/>
    </location>
</feature>
<dbReference type="PROSITE" id="PS50025">
    <property type="entry name" value="LAM_G_DOMAIN"/>
    <property type="match status" value="4"/>
</dbReference>
<dbReference type="InterPro" id="IPR000152">
    <property type="entry name" value="EGF-type_Asp/Asn_hydroxyl_site"/>
</dbReference>
<feature type="domain" description="Laminin G" evidence="9">
    <location>
        <begin position="1462"/>
        <end position="1638"/>
    </location>
</feature>
<dbReference type="PROSITE" id="PS50026">
    <property type="entry name" value="EGF_3"/>
    <property type="match status" value="10"/>
</dbReference>
<dbReference type="SMART" id="SM00179">
    <property type="entry name" value="EGF_CA"/>
    <property type="match status" value="9"/>
</dbReference>
<feature type="disulfide bond" evidence="6">
    <location>
        <begin position="51"/>
        <end position="60"/>
    </location>
</feature>
<dbReference type="InterPro" id="IPR001881">
    <property type="entry name" value="EGF-like_Ca-bd_dom"/>
</dbReference>
<feature type="disulfide bond" evidence="6">
    <location>
        <begin position="284"/>
        <end position="293"/>
    </location>
</feature>
<dbReference type="Gene3D" id="2.60.120.200">
    <property type="match status" value="4"/>
</dbReference>
<dbReference type="InterPro" id="IPR051830">
    <property type="entry name" value="NOTCH_homolog"/>
</dbReference>
<dbReference type="SUPFAM" id="SSF57184">
    <property type="entry name" value="Growth factor receptor domain"/>
    <property type="match status" value="1"/>
</dbReference>
<evidence type="ECO:0000259" key="9">
    <source>
        <dbReference type="PROSITE" id="PS50025"/>
    </source>
</evidence>
<dbReference type="PROSITE" id="PS01186">
    <property type="entry name" value="EGF_2"/>
    <property type="match status" value="6"/>
</dbReference>
<feature type="domain" description="EGF-like" evidence="10">
    <location>
        <begin position="257"/>
        <end position="294"/>
    </location>
</feature>